<sequence length="61" mass="6896">MWRKIINLDGSCATIHDSIECRANAVILIEQHIELTRRTHYEATELYPEATDLAPTSLLAS</sequence>
<dbReference type="Proteomes" id="UP000479710">
    <property type="component" value="Unassembled WGS sequence"/>
</dbReference>
<gene>
    <name evidence="1" type="ORF">E2562_038668</name>
</gene>
<protein>
    <submittedName>
        <fullName evidence="1">Uncharacterized protein</fullName>
    </submittedName>
</protein>
<dbReference type="EMBL" id="SPHZ02000002">
    <property type="protein sequence ID" value="KAF0931004.1"/>
    <property type="molecule type" value="Genomic_DNA"/>
</dbReference>
<proteinExistence type="predicted"/>
<accession>A0A6G1F296</accession>
<evidence type="ECO:0000313" key="1">
    <source>
        <dbReference type="EMBL" id="KAF0931004.1"/>
    </source>
</evidence>
<reference evidence="1 2" key="1">
    <citation type="submission" date="2019-11" db="EMBL/GenBank/DDBJ databases">
        <title>Whole genome sequence of Oryza granulata.</title>
        <authorList>
            <person name="Li W."/>
        </authorList>
    </citation>
    <scope>NUCLEOTIDE SEQUENCE [LARGE SCALE GENOMIC DNA]</scope>
    <source>
        <strain evidence="2">cv. Menghai</strain>
        <tissue evidence="1">Leaf</tissue>
    </source>
</reference>
<name>A0A6G1F296_9ORYZ</name>
<evidence type="ECO:0000313" key="2">
    <source>
        <dbReference type="Proteomes" id="UP000479710"/>
    </source>
</evidence>
<organism evidence="1 2">
    <name type="scientific">Oryza meyeriana var. granulata</name>
    <dbReference type="NCBI Taxonomy" id="110450"/>
    <lineage>
        <taxon>Eukaryota</taxon>
        <taxon>Viridiplantae</taxon>
        <taxon>Streptophyta</taxon>
        <taxon>Embryophyta</taxon>
        <taxon>Tracheophyta</taxon>
        <taxon>Spermatophyta</taxon>
        <taxon>Magnoliopsida</taxon>
        <taxon>Liliopsida</taxon>
        <taxon>Poales</taxon>
        <taxon>Poaceae</taxon>
        <taxon>BOP clade</taxon>
        <taxon>Oryzoideae</taxon>
        <taxon>Oryzeae</taxon>
        <taxon>Oryzinae</taxon>
        <taxon>Oryza</taxon>
        <taxon>Oryza meyeriana</taxon>
    </lineage>
</organism>
<comment type="caution">
    <text evidence="1">The sequence shown here is derived from an EMBL/GenBank/DDBJ whole genome shotgun (WGS) entry which is preliminary data.</text>
</comment>
<dbReference type="AlphaFoldDB" id="A0A6G1F296"/>
<keyword evidence="2" id="KW-1185">Reference proteome</keyword>